<dbReference type="GO" id="GO:0042773">
    <property type="term" value="P:ATP synthesis coupled electron transport"/>
    <property type="evidence" value="ECO:0007669"/>
    <property type="project" value="InterPro"/>
</dbReference>
<keyword evidence="5" id="KW-0874">Quinone</keyword>
<feature type="transmembrane region" description="Helical" evidence="5">
    <location>
        <begin position="6"/>
        <end position="25"/>
    </location>
</feature>
<feature type="transmembrane region" description="Helical" evidence="5">
    <location>
        <begin position="77"/>
        <end position="97"/>
    </location>
</feature>
<keyword evidence="4 5" id="KW-0472">Membrane</keyword>
<proteinExistence type="inferred from homology"/>
<dbReference type="InterPro" id="IPR001750">
    <property type="entry name" value="ND/Mrp_TM"/>
</dbReference>
<evidence type="ECO:0000256" key="1">
    <source>
        <dbReference type="ARBA" id="ARBA00004127"/>
    </source>
</evidence>
<comment type="catalytic activity">
    <reaction evidence="5">
        <text>a quinone + NADH + 5 H(+)(in) = a quinol + NAD(+) + 4 H(+)(out)</text>
        <dbReference type="Rhea" id="RHEA:57888"/>
        <dbReference type="ChEBI" id="CHEBI:15378"/>
        <dbReference type="ChEBI" id="CHEBI:24646"/>
        <dbReference type="ChEBI" id="CHEBI:57540"/>
        <dbReference type="ChEBI" id="CHEBI:57945"/>
        <dbReference type="ChEBI" id="CHEBI:132124"/>
    </reaction>
</comment>
<comment type="subcellular location">
    <subcellularLocation>
        <location evidence="5">Cell membrane</location>
        <topology evidence="5">Multi-pass membrane protein</topology>
    </subcellularLocation>
    <subcellularLocation>
        <location evidence="1">Endomembrane system</location>
        <topology evidence="1">Multi-pass membrane protein</topology>
    </subcellularLocation>
    <subcellularLocation>
        <location evidence="6">Membrane</location>
        <topology evidence="6">Multi-pass membrane protein</topology>
    </subcellularLocation>
</comment>
<dbReference type="GO" id="GO:0012505">
    <property type="term" value="C:endomembrane system"/>
    <property type="evidence" value="ECO:0007669"/>
    <property type="project" value="UniProtKB-SubCell"/>
</dbReference>
<evidence type="ECO:0000313" key="11">
    <source>
        <dbReference type="Proteomes" id="UP000306630"/>
    </source>
</evidence>
<feature type="domain" description="NADH:quinone oxidoreductase/Mrp antiporter transmembrane" evidence="7">
    <location>
        <begin position="126"/>
        <end position="414"/>
    </location>
</feature>
<evidence type="ECO:0000313" key="10">
    <source>
        <dbReference type="Proteomes" id="UP000186351"/>
    </source>
</evidence>
<dbReference type="NCBIfam" id="TIGR01770">
    <property type="entry name" value="NDH_I_N"/>
    <property type="match status" value="1"/>
</dbReference>
<feature type="transmembrane region" description="Helical" evidence="5">
    <location>
        <begin position="109"/>
        <end position="124"/>
    </location>
</feature>
<keyword evidence="5" id="KW-1003">Cell membrane</keyword>
<dbReference type="PANTHER" id="PTHR22773">
    <property type="entry name" value="NADH DEHYDROGENASE"/>
    <property type="match status" value="1"/>
</dbReference>
<feature type="transmembrane region" description="Helical" evidence="5">
    <location>
        <begin position="246"/>
        <end position="268"/>
    </location>
</feature>
<feature type="transmembrane region" description="Helical" evidence="5">
    <location>
        <begin position="408"/>
        <end position="428"/>
    </location>
</feature>
<evidence type="ECO:0000256" key="5">
    <source>
        <dbReference type="HAMAP-Rule" id="MF_00445"/>
    </source>
</evidence>
<gene>
    <name evidence="5" type="primary">nuoN</name>
    <name evidence="8" type="ORF">A4V02_10840</name>
    <name evidence="9" type="ORF">E5333_00430</name>
</gene>
<organism evidence="8 10">
    <name type="scientific">Muribaculum intestinale</name>
    <dbReference type="NCBI Taxonomy" id="1796646"/>
    <lineage>
        <taxon>Bacteria</taxon>
        <taxon>Pseudomonadati</taxon>
        <taxon>Bacteroidota</taxon>
        <taxon>Bacteroidia</taxon>
        <taxon>Bacteroidales</taxon>
        <taxon>Muribaculaceae</taxon>
        <taxon>Muribaculum</taxon>
    </lineage>
</organism>
<dbReference type="EMBL" id="SRYD01000001">
    <property type="protein sequence ID" value="TGY76752.1"/>
    <property type="molecule type" value="Genomic_DNA"/>
</dbReference>
<feature type="transmembrane region" description="Helical" evidence="5">
    <location>
        <begin position="161"/>
        <end position="183"/>
    </location>
</feature>
<comment type="similarity">
    <text evidence="5">Belongs to the complex I subunit 2 family.</text>
</comment>
<feature type="transmembrane region" description="Helical" evidence="5">
    <location>
        <begin position="203"/>
        <end position="225"/>
    </location>
</feature>
<feature type="transmembrane region" description="Helical" evidence="5">
    <location>
        <begin position="369"/>
        <end position="388"/>
    </location>
</feature>
<dbReference type="GO" id="GO:0048038">
    <property type="term" value="F:quinone binding"/>
    <property type="evidence" value="ECO:0007669"/>
    <property type="project" value="UniProtKB-KW"/>
</dbReference>
<protein>
    <recommendedName>
        <fullName evidence="5">NADH-quinone oxidoreductase subunit N</fullName>
        <ecNumber evidence="5">7.1.1.-</ecNumber>
    </recommendedName>
    <alternativeName>
        <fullName evidence="5">NADH dehydrogenase I subunit N</fullName>
    </alternativeName>
    <alternativeName>
        <fullName evidence="5">NDH-1 subunit N</fullName>
    </alternativeName>
</protein>
<accession>A0A1Z2XH41</accession>
<comment type="subunit">
    <text evidence="5">NDH-1 is composed of 14 different subunits. Subunits NuoA, H, J, K, L, M, N constitute the membrane sector of the complex.</text>
</comment>
<dbReference type="Proteomes" id="UP000186351">
    <property type="component" value="Chromosome"/>
</dbReference>
<evidence type="ECO:0000256" key="4">
    <source>
        <dbReference type="ARBA" id="ARBA00023136"/>
    </source>
</evidence>
<name>A0A1B1SBK2_9BACT</name>
<dbReference type="GO" id="GO:0050136">
    <property type="term" value="F:NADH dehydrogenase (quinone) (non-electrogenic) activity"/>
    <property type="evidence" value="ECO:0007669"/>
    <property type="project" value="UniProtKB-UniRule"/>
</dbReference>
<keyword evidence="5" id="KW-0813">Transport</keyword>
<dbReference type="EC" id="7.1.1.-" evidence="5"/>
<dbReference type="STRING" id="1796646.A4V02_10840"/>
<feature type="transmembrane region" description="Helical" evidence="5">
    <location>
        <begin position="300"/>
        <end position="321"/>
    </location>
</feature>
<feature type="transmembrane region" description="Helical" evidence="5">
    <location>
        <begin position="454"/>
        <end position="476"/>
    </location>
</feature>
<dbReference type="Proteomes" id="UP000306630">
    <property type="component" value="Unassembled WGS sequence"/>
</dbReference>
<dbReference type="GeneID" id="65537367"/>
<keyword evidence="2 5" id="KW-0812">Transmembrane</keyword>
<dbReference type="KEGG" id="pary:A4V02_10840"/>
<evidence type="ECO:0000259" key="7">
    <source>
        <dbReference type="Pfam" id="PF00361"/>
    </source>
</evidence>
<reference evidence="9 11" key="3">
    <citation type="submission" date="2019-04" db="EMBL/GenBank/DDBJ databases">
        <title>Microbes associate with the intestines of laboratory mice.</title>
        <authorList>
            <person name="Navarre W."/>
            <person name="Wong E."/>
            <person name="Huang K."/>
            <person name="Tropini C."/>
            <person name="Ng K."/>
            <person name="Yu B."/>
        </authorList>
    </citation>
    <scope>NUCLEOTIDE SEQUENCE [LARGE SCALE GENOMIC DNA]</scope>
    <source>
        <strain evidence="9 11">NM06_A21</strain>
    </source>
</reference>
<reference evidence="8" key="2">
    <citation type="submission" date="2017-04" db="EMBL/GenBank/DDBJ databases">
        <title>Complete Genome Sequences of Twelve Strains of a Stable Defined Moderately Diverse Mouse Microbiota 2 (sDMDMm2).</title>
        <authorList>
            <person name="Uchimura Y."/>
            <person name="Wyss M."/>
            <person name="Brugiroux S."/>
            <person name="Limenitakis J.P."/>
            <person name="Stecher B."/>
            <person name="McCoy K.D."/>
            <person name="Macpherson A.J."/>
        </authorList>
    </citation>
    <scope>NUCLEOTIDE SEQUENCE</scope>
    <source>
        <strain evidence="8">YL27</strain>
    </source>
</reference>
<evidence type="ECO:0000256" key="2">
    <source>
        <dbReference type="ARBA" id="ARBA00022692"/>
    </source>
</evidence>
<keyword evidence="10" id="KW-1185">Reference proteome</keyword>
<feature type="transmembrane region" description="Helical" evidence="5">
    <location>
        <begin position="130"/>
        <end position="149"/>
    </location>
</feature>
<comment type="function">
    <text evidence="5">NDH-1 shuttles electrons from NADH, via FMN and iron-sulfur (Fe-S) centers, to quinones in the respiratory chain. The immediate electron acceptor for the enzyme in this species is believed to be a menaquinone. Couples the redox reaction to proton translocation (for every two electrons transferred, four hydrogen ions are translocated across the cytoplasmic membrane), and thus conserves the redox energy in a proton gradient.</text>
</comment>
<dbReference type="RefSeq" id="WP_068961441.1">
    <property type="nucleotide sequence ID" value="NZ_CAJTAP010000001.1"/>
</dbReference>
<evidence type="ECO:0000256" key="6">
    <source>
        <dbReference type="RuleBase" id="RU000320"/>
    </source>
</evidence>
<dbReference type="Pfam" id="PF00361">
    <property type="entry name" value="Proton_antipo_M"/>
    <property type="match status" value="1"/>
</dbReference>
<keyword evidence="5" id="KW-0520">NAD</keyword>
<dbReference type="EMBL" id="CP015402">
    <property type="protein sequence ID" value="ANU64155.1"/>
    <property type="molecule type" value="Genomic_DNA"/>
</dbReference>
<sequence length="493" mass="54235">MDYSQFLVMHQEIGLLVLILLVFLFDTFSSRQAPRGLSMFTVCLFALVTIGGFVYPWDATSATAFGGMYATSPVMTAIKNILNIGALIVLVQAMQWADSEFMKVRRGEFYELLLITLFGMYLMISARHFLLFIIGLETASLPLAALVAFDKQRYESHEAAIKYLLTAVFSSAIFMMGLSFVYALSGTLYFADIAASINPQNSLMLLLAIAFVIAGMGFKLSLVPFHLWTADVYQGAPTTITSYLSVISKGAAAFSFFVIMVQVFGPFYGKAWEWMLYALIILTITVGNLFALRQKNLKRFLAFSSISQAGYIMLGVMAATTQGLGSLMYYILVYIFSNLAAFGVIQAIENKTGKVDMDSYNNLYSTNPKLAFTMMLAMFSLAGIPPFAGFFSKFFIFAAATEPGTPALYVLVLIALINTIISLYYYLLVVKAMFINNQEACVIPAFRSAGSERLAMTVCVAGIILIGIVSCIYNGLIDASVMNPEYIFASFAN</sequence>
<evidence type="ECO:0000313" key="8">
    <source>
        <dbReference type="EMBL" id="ANU64155.1"/>
    </source>
</evidence>
<feature type="transmembrane region" description="Helical" evidence="5">
    <location>
        <begin position="37"/>
        <end position="57"/>
    </location>
</feature>
<feature type="transmembrane region" description="Helical" evidence="5">
    <location>
        <begin position="274"/>
        <end position="293"/>
    </location>
</feature>
<dbReference type="AlphaFoldDB" id="A0A1B1SBK2"/>
<dbReference type="GO" id="GO:0008137">
    <property type="term" value="F:NADH dehydrogenase (ubiquinone) activity"/>
    <property type="evidence" value="ECO:0007669"/>
    <property type="project" value="InterPro"/>
</dbReference>
<dbReference type="InterPro" id="IPR010096">
    <property type="entry name" value="NADH-Q_OxRdtase_suN/2"/>
</dbReference>
<dbReference type="OrthoDB" id="9811718at2"/>
<dbReference type="HAMAP" id="MF_00445">
    <property type="entry name" value="NDH1_NuoN_1"/>
    <property type="match status" value="1"/>
</dbReference>
<dbReference type="GO" id="GO:0005886">
    <property type="term" value="C:plasma membrane"/>
    <property type="evidence" value="ECO:0007669"/>
    <property type="project" value="UniProtKB-SubCell"/>
</dbReference>
<keyword evidence="3 5" id="KW-1133">Transmembrane helix</keyword>
<evidence type="ECO:0000313" key="9">
    <source>
        <dbReference type="EMBL" id="TGY76752.1"/>
    </source>
</evidence>
<feature type="transmembrane region" description="Helical" evidence="5">
    <location>
        <begin position="327"/>
        <end position="348"/>
    </location>
</feature>
<reference evidence="10" key="1">
    <citation type="submission" date="2016-04" db="EMBL/GenBank/DDBJ databases">
        <title>Complete Genome Sequences of Twelve Strains of a Stable Defined Moderately Diverse Mouse Microbiota 2 (sDMDMm2).</title>
        <authorList>
            <person name="Uchimura Y."/>
            <person name="Wyss M."/>
            <person name="Brugiroux S."/>
            <person name="Limenitakis J.P."/>
            <person name="Stecher B."/>
            <person name="McCoy K.D."/>
            <person name="Macpherson A.J."/>
        </authorList>
    </citation>
    <scope>NUCLEOTIDE SEQUENCE [LARGE SCALE GENOMIC DNA]</scope>
    <source>
        <strain evidence="10">YL27</strain>
    </source>
</reference>
<keyword evidence="5" id="KW-1278">Translocase</keyword>
<evidence type="ECO:0000256" key="3">
    <source>
        <dbReference type="ARBA" id="ARBA00022989"/>
    </source>
</evidence>
<accession>A0A1B1SBK2</accession>